<proteinExistence type="predicted"/>
<dbReference type="SUPFAM" id="SSF56281">
    <property type="entry name" value="Metallo-hydrolase/oxidoreductase"/>
    <property type="match status" value="1"/>
</dbReference>
<evidence type="ECO:0000313" key="3">
    <source>
        <dbReference type="EMBL" id="KJU81377.1"/>
    </source>
</evidence>
<organism evidence="3 4">
    <name type="scientific">Candidatus Magnetobacterium bavaricum</name>
    <dbReference type="NCBI Taxonomy" id="29290"/>
    <lineage>
        <taxon>Bacteria</taxon>
        <taxon>Pseudomonadati</taxon>
        <taxon>Nitrospirota</taxon>
        <taxon>Thermodesulfovibrionia</taxon>
        <taxon>Thermodesulfovibrionales</taxon>
        <taxon>Candidatus Magnetobacteriaceae</taxon>
        <taxon>Candidatus Magnetobacterium</taxon>
    </lineage>
</organism>
<evidence type="ECO:0000259" key="2">
    <source>
        <dbReference type="Pfam" id="PF12706"/>
    </source>
</evidence>
<sequence length="509" mass="58987">MKLDNIKKIKIIEEPRLDNRVELVYDIVRFFQKYFEGFQVDISIKIDIDFFKSLVMDKNNSYHRYTIDEEEVFDLLKGENIPVILLCYREIGDGSNHIQGNTLILSSYNWQKDLREKMFLGFLYKFSLNIVYRRNCNEEKCLFNDNYNELSFEPCKECMNFIDDLKNKILLKNDLLILNHLIKDGQSFNDVNKYSFSELFKKIPALKHRSPSIIVDEIKENIDTLTTPDKTRREELYNNCVSVYKRKGKFTKDVGQRKIRNITAPTLIPNRRWNSSTPNLPSKSKPSNGSGDDKILSNRTGGGYFLILNGYGIVVDPGYNFMDTLYTMHNYSILDIDAVILTHDHPDHTADFMNILSLRYDFRETDDLKGNAQIKVYLNPSTDVLFGKLCEYYSKVVKKTKLNGNDSIPICDDKVYLKTIPVNHTEINKDSKSLGLVFESGLSDITFKIGIVGDTSLNIDTRTEYEKFAKFFRGSDICTLHLGSIEEEWKQTSFYNSGGMIKYGTNKHL</sequence>
<dbReference type="InterPro" id="IPR036866">
    <property type="entry name" value="RibonucZ/Hydroxyglut_hydro"/>
</dbReference>
<feature type="compositionally biased region" description="Polar residues" evidence="1">
    <location>
        <begin position="272"/>
        <end position="290"/>
    </location>
</feature>
<feature type="non-terminal residue" evidence="3">
    <location>
        <position position="509"/>
    </location>
</feature>
<reference evidence="3 4" key="1">
    <citation type="submission" date="2015-02" db="EMBL/GenBank/DDBJ databases">
        <title>Single-cell genomics of uncultivated deep-branching MTB reveals a conserved set of magnetosome genes.</title>
        <authorList>
            <person name="Kolinko S."/>
            <person name="Richter M."/>
            <person name="Glockner F.O."/>
            <person name="Brachmann A."/>
            <person name="Schuler D."/>
        </authorList>
    </citation>
    <scope>NUCLEOTIDE SEQUENCE [LARGE SCALE GENOMIC DNA]</scope>
    <source>
        <strain evidence="3">TM-1</strain>
    </source>
</reference>
<keyword evidence="4" id="KW-1185">Reference proteome</keyword>
<name>A0A0F3GHT0_9BACT</name>
<comment type="caution">
    <text evidence="3">The sequence shown here is derived from an EMBL/GenBank/DDBJ whole genome shotgun (WGS) entry which is preliminary data.</text>
</comment>
<dbReference type="EMBL" id="LACI01002727">
    <property type="protein sequence ID" value="KJU81377.1"/>
    <property type="molecule type" value="Genomic_DNA"/>
</dbReference>
<dbReference type="InterPro" id="IPR001279">
    <property type="entry name" value="Metallo-B-lactamas"/>
</dbReference>
<gene>
    <name evidence="3" type="ORF">MBAV_006429</name>
</gene>
<dbReference type="Pfam" id="PF12706">
    <property type="entry name" value="Lactamase_B_2"/>
    <property type="match status" value="1"/>
</dbReference>
<evidence type="ECO:0000313" key="4">
    <source>
        <dbReference type="Proteomes" id="UP000033423"/>
    </source>
</evidence>
<feature type="domain" description="Metallo-beta-lactamase" evidence="2">
    <location>
        <begin position="313"/>
        <end position="491"/>
    </location>
</feature>
<dbReference type="Proteomes" id="UP000033423">
    <property type="component" value="Unassembled WGS sequence"/>
</dbReference>
<evidence type="ECO:0000256" key="1">
    <source>
        <dbReference type="SAM" id="MobiDB-lite"/>
    </source>
</evidence>
<protein>
    <submittedName>
        <fullName evidence="3">Beta-lactamase-like domain protein</fullName>
    </submittedName>
</protein>
<accession>A0A0F3GHT0</accession>
<dbReference type="Gene3D" id="3.60.15.10">
    <property type="entry name" value="Ribonuclease Z/Hydroxyacylglutathione hydrolase-like"/>
    <property type="match status" value="1"/>
</dbReference>
<feature type="region of interest" description="Disordered" evidence="1">
    <location>
        <begin position="269"/>
        <end position="293"/>
    </location>
</feature>
<dbReference type="AlphaFoldDB" id="A0A0F3GHT0"/>